<sequence length="232" mass="26241">MDAPNEELLPTYEETLSATPRKRYQLVYPQLISRTVHAIDQDTRQVALVKRVRGLSSTKTQYYAHNRLLWTCLREQQGFELVFTQDSEPPPPPPPPIEDMEVGSADHLHDMKAAAPPPRDPLGPPAYQETEAMEVRLVSQQPFPFAYEFRYPPGDPQVLRWQRAAEPKQSHEGWTMYTCMEKGSGRLLAEITAGTGLGTLVVHGDVGARREMLVVTAIAVTEEYPVRRLSYI</sequence>
<evidence type="ECO:0000313" key="2">
    <source>
        <dbReference type="Proteomes" id="UP001140096"/>
    </source>
</evidence>
<proteinExistence type="predicted"/>
<protein>
    <submittedName>
        <fullName evidence="1">Uncharacterized protein</fullName>
    </submittedName>
</protein>
<gene>
    <name evidence="1" type="ORF">H4S07_000205</name>
</gene>
<keyword evidence="2" id="KW-1185">Reference proteome</keyword>
<dbReference type="Proteomes" id="UP001140096">
    <property type="component" value="Unassembled WGS sequence"/>
</dbReference>
<name>A0ACC1LS13_9FUNG</name>
<dbReference type="EMBL" id="JANBUP010000007">
    <property type="protein sequence ID" value="KAJ2814036.1"/>
    <property type="molecule type" value="Genomic_DNA"/>
</dbReference>
<accession>A0ACC1LS13</accession>
<organism evidence="1 2">
    <name type="scientific">Coemansia furcata</name>
    <dbReference type="NCBI Taxonomy" id="417177"/>
    <lineage>
        <taxon>Eukaryota</taxon>
        <taxon>Fungi</taxon>
        <taxon>Fungi incertae sedis</taxon>
        <taxon>Zoopagomycota</taxon>
        <taxon>Kickxellomycotina</taxon>
        <taxon>Kickxellomycetes</taxon>
        <taxon>Kickxellales</taxon>
        <taxon>Kickxellaceae</taxon>
        <taxon>Coemansia</taxon>
    </lineage>
</organism>
<comment type="caution">
    <text evidence="1">The sequence shown here is derived from an EMBL/GenBank/DDBJ whole genome shotgun (WGS) entry which is preliminary data.</text>
</comment>
<evidence type="ECO:0000313" key="1">
    <source>
        <dbReference type="EMBL" id="KAJ2814036.1"/>
    </source>
</evidence>
<reference evidence="1" key="1">
    <citation type="submission" date="2022-07" db="EMBL/GenBank/DDBJ databases">
        <title>Phylogenomic reconstructions and comparative analyses of Kickxellomycotina fungi.</title>
        <authorList>
            <person name="Reynolds N.K."/>
            <person name="Stajich J.E."/>
            <person name="Barry K."/>
            <person name="Grigoriev I.V."/>
            <person name="Crous P."/>
            <person name="Smith M.E."/>
        </authorList>
    </citation>
    <scope>NUCLEOTIDE SEQUENCE</scope>
    <source>
        <strain evidence="1">CBS 102833</strain>
    </source>
</reference>